<sequence>MGFKGESIQDSEFVRDLGVLVSNDFKMSKQCVEANLSILLDVEVDELVESTRHPGIKLTLHDDSFSPDIHTDGQLIEPGMSYSIAISKVYKQS</sequence>
<dbReference type="Gene3D" id="2.60.470.10">
    <property type="entry name" value="Acid-sensing ion channels like domains"/>
    <property type="match status" value="1"/>
</dbReference>
<reference evidence="1 2" key="1">
    <citation type="journal article" date="2022" name="Nat. Ecol. Evol.">
        <title>A masculinizing supergene underlies an exaggerated male reproductive morph in a spider.</title>
        <authorList>
            <person name="Hendrickx F."/>
            <person name="De Corte Z."/>
            <person name="Sonet G."/>
            <person name="Van Belleghem S.M."/>
            <person name="Kostlbacher S."/>
            <person name="Vangestel C."/>
        </authorList>
    </citation>
    <scope>NUCLEOTIDE SEQUENCE [LARGE SCALE GENOMIC DNA]</scope>
    <source>
        <strain evidence="1">W744_W776</strain>
    </source>
</reference>
<name>A0AAV6TK93_9ARAC</name>
<organism evidence="1 2">
    <name type="scientific">Oedothorax gibbosus</name>
    <dbReference type="NCBI Taxonomy" id="931172"/>
    <lineage>
        <taxon>Eukaryota</taxon>
        <taxon>Metazoa</taxon>
        <taxon>Ecdysozoa</taxon>
        <taxon>Arthropoda</taxon>
        <taxon>Chelicerata</taxon>
        <taxon>Arachnida</taxon>
        <taxon>Araneae</taxon>
        <taxon>Araneomorphae</taxon>
        <taxon>Entelegynae</taxon>
        <taxon>Araneoidea</taxon>
        <taxon>Linyphiidae</taxon>
        <taxon>Erigoninae</taxon>
        <taxon>Oedothorax</taxon>
    </lineage>
</organism>
<accession>A0AAV6TK93</accession>
<comment type="caution">
    <text evidence="1">The sequence shown here is derived from an EMBL/GenBank/DDBJ whole genome shotgun (WGS) entry which is preliminary data.</text>
</comment>
<proteinExistence type="predicted"/>
<keyword evidence="2" id="KW-1185">Reference proteome</keyword>
<dbReference type="Proteomes" id="UP000827092">
    <property type="component" value="Unassembled WGS sequence"/>
</dbReference>
<evidence type="ECO:0000313" key="1">
    <source>
        <dbReference type="EMBL" id="KAG8171800.1"/>
    </source>
</evidence>
<dbReference type="AlphaFoldDB" id="A0AAV6TK93"/>
<dbReference type="EMBL" id="JAFNEN010003545">
    <property type="protein sequence ID" value="KAG8171800.1"/>
    <property type="molecule type" value="Genomic_DNA"/>
</dbReference>
<protein>
    <submittedName>
        <fullName evidence="1">Uncharacterized protein</fullName>
    </submittedName>
</protein>
<gene>
    <name evidence="1" type="ORF">JTE90_016348</name>
</gene>
<evidence type="ECO:0000313" key="2">
    <source>
        <dbReference type="Proteomes" id="UP000827092"/>
    </source>
</evidence>